<sequence length="92" mass="10722">MICYVNGAAIDVLVPKSTDYRCKLPIQDKSEDGEVCLGYMRVYGYDSVKKRCVSFIYGGCGGNENRFFNRNQCERHCMKNKTYYSPRIPMYY</sequence>
<organism evidence="5 6">
    <name type="scientific">Mythimna separata</name>
    <name type="common">Oriental armyworm</name>
    <name type="synonym">Pseudaletia separata</name>
    <dbReference type="NCBI Taxonomy" id="271217"/>
    <lineage>
        <taxon>Eukaryota</taxon>
        <taxon>Metazoa</taxon>
        <taxon>Ecdysozoa</taxon>
        <taxon>Arthropoda</taxon>
        <taxon>Hexapoda</taxon>
        <taxon>Insecta</taxon>
        <taxon>Pterygota</taxon>
        <taxon>Neoptera</taxon>
        <taxon>Endopterygota</taxon>
        <taxon>Lepidoptera</taxon>
        <taxon>Glossata</taxon>
        <taxon>Ditrysia</taxon>
        <taxon>Noctuoidea</taxon>
        <taxon>Noctuidae</taxon>
        <taxon>Noctuinae</taxon>
        <taxon>Hadenini</taxon>
        <taxon>Mythimna</taxon>
    </lineage>
</organism>
<dbReference type="PROSITE" id="PS00280">
    <property type="entry name" value="BPTI_KUNITZ_1"/>
    <property type="match status" value="1"/>
</dbReference>
<protein>
    <recommendedName>
        <fullName evidence="4">BPTI/Kunitz inhibitor domain-containing protein</fullName>
    </recommendedName>
</protein>
<dbReference type="SMART" id="SM00131">
    <property type="entry name" value="KU"/>
    <property type="match status" value="1"/>
</dbReference>
<reference evidence="5" key="1">
    <citation type="submission" date="2023-03" db="EMBL/GenBank/DDBJ databases">
        <title>Chromosome-level genomes of two armyworms, Mythimna separata and Mythimna loreyi, provide insights into the biosynthesis and reception of sex pheromones.</title>
        <authorList>
            <person name="Zhao H."/>
        </authorList>
    </citation>
    <scope>NUCLEOTIDE SEQUENCE</scope>
    <source>
        <strain evidence="5">BeijingLab</strain>
        <tissue evidence="5">Pupa</tissue>
    </source>
</reference>
<proteinExistence type="predicted"/>
<dbReference type="Pfam" id="PF00014">
    <property type="entry name" value="Kunitz_BPTI"/>
    <property type="match status" value="1"/>
</dbReference>
<keyword evidence="1" id="KW-0646">Protease inhibitor</keyword>
<dbReference type="EMBL" id="JARGEI010000031">
    <property type="protein sequence ID" value="KAJ8704592.1"/>
    <property type="molecule type" value="Genomic_DNA"/>
</dbReference>
<evidence type="ECO:0000313" key="5">
    <source>
        <dbReference type="EMBL" id="KAJ8704592.1"/>
    </source>
</evidence>
<dbReference type="PRINTS" id="PR00759">
    <property type="entry name" value="BASICPTASE"/>
</dbReference>
<evidence type="ECO:0000256" key="2">
    <source>
        <dbReference type="ARBA" id="ARBA00022900"/>
    </source>
</evidence>
<accession>A0AAD7Y763</accession>
<keyword evidence="2" id="KW-0722">Serine protease inhibitor</keyword>
<dbReference type="Proteomes" id="UP001231518">
    <property type="component" value="Chromosome 29"/>
</dbReference>
<dbReference type="InterPro" id="IPR050098">
    <property type="entry name" value="TFPI/VKTCI-like"/>
</dbReference>
<dbReference type="Gene3D" id="4.10.410.10">
    <property type="entry name" value="Pancreatic trypsin inhibitor Kunitz domain"/>
    <property type="match status" value="1"/>
</dbReference>
<dbReference type="PROSITE" id="PS50279">
    <property type="entry name" value="BPTI_KUNITZ_2"/>
    <property type="match status" value="1"/>
</dbReference>
<dbReference type="GO" id="GO:0005615">
    <property type="term" value="C:extracellular space"/>
    <property type="evidence" value="ECO:0007669"/>
    <property type="project" value="TreeGrafter"/>
</dbReference>
<dbReference type="InterPro" id="IPR002223">
    <property type="entry name" value="Kunitz_BPTI"/>
</dbReference>
<feature type="domain" description="BPTI/Kunitz inhibitor" evidence="4">
    <location>
        <begin position="22"/>
        <end position="77"/>
    </location>
</feature>
<gene>
    <name evidence="5" type="ORF">PYW07_011780</name>
</gene>
<comment type="caution">
    <text evidence="5">The sequence shown here is derived from an EMBL/GenBank/DDBJ whole genome shotgun (WGS) entry which is preliminary data.</text>
</comment>
<dbReference type="PANTHER" id="PTHR10083:SF374">
    <property type="entry name" value="BPTI_KUNITZ INHIBITOR DOMAIN-CONTAINING PROTEIN"/>
    <property type="match status" value="1"/>
</dbReference>
<evidence type="ECO:0000259" key="4">
    <source>
        <dbReference type="PROSITE" id="PS50279"/>
    </source>
</evidence>
<name>A0AAD7Y763_MYTSE</name>
<dbReference type="GO" id="GO:0004867">
    <property type="term" value="F:serine-type endopeptidase inhibitor activity"/>
    <property type="evidence" value="ECO:0007669"/>
    <property type="project" value="UniProtKB-KW"/>
</dbReference>
<dbReference type="InterPro" id="IPR020901">
    <property type="entry name" value="Prtase_inh_Kunz-CS"/>
</dbReference>
<evidence type="ECO:0000256" key="3">
    <source>
        <dbReference type="ARBA" id="ARBA00023157"/>
    </source>
</evidence>
<dbReference type="InterPro" id="IPR036880">
    <property type="entry name" value="Kunitz_BPTI_sf"/>
</dbReference>
<dbReference type="SUPFAM" id="SSF57362">
    <property type="entry name" value="BPTI-like"/>
    <property type="match status" value="1"/>
</dbReference>
<evidence type="ECO:0000313" key="6">
    <source>
        <dbReference type="Proteomes" id="UP001231518"/>
    </source>
</evidence>
<evidence type="ECO:0000256" key="1">
    <source>
        <dbReference type="ARBA" id="ARBA00022690"/>
    </source>
</evidence>
<keyword evidence="3" id="KW-1015">Disulfide bond</keyword>
<dbReference type="PANTHER" id="PTHR10083">
    <property type="entry name" value="KUNITZ-TYPE PROTEASE INHIBITOR-RELATED"/>
    <property type="match status" value="1"/>
</dbReference>
<dbReference type="AlphaFoldDB" id="A0AAD7Y763"/>
<keyword evidence="6" id="KW-1185">Reference proteome</keyword>